<comment type="caution">
    <text evidence="1">The sequence shown here is derived from an EMBL/GenBank/DDBJ whole genome shotgun (WGS) entry which is preliminary data.</text>
</comment>
<dbReference type="OrthoDB" id="8191915at2759"/>
<accession>A0A8J2MMX6</accession>
<organism evidence="1 2">
    <name type="scientific">Cotesia congregata</name>
    <name type="common">Parasitoid wasp</name>
    <name type="synonym">Apanteles congregatus</name>
    <dbReference type="NCBI Taxonomy" id="51543"/>
    <lineage>
        <taxon>Eukaryota</taxon>
        <taxon>Metazoa</taxon>
        <taxon>Ecdysozoa</taxon>
        <taxon>Arthropoda</taxon>
        <taxon>Hexapoda</taxon>
        <taxon>Insecta</taxon>
        <taxon>Pterygota</taxon>
        <taxon>Neoptera</taxon>
        <taxon>Endopterygota</taxon>
        <taxon>Hymenoptera</taxon>
        <taxon>Apocrita</taxon>
        <taxon>Ichneumonoidea</taxon>
        <taxon>Braconidae</taxon>
        <taxon>Microgastrinae</taxon>
        <taxon>Cotesia</taxon>
    </lineage>
</organism>
<dbReference type="EMBL" id="CAJNRD030001121">
    <property type="protein sequence ID" value="CAG5096803.1"/>
    <property type="molecule type" value="Genomic_DNA"/>
</dbReference>
<dbReference type="AlphaFoldDB" id="A0A8J2MMX6"/>
<sequence length="270" mass="30595">LKQLSQKGSTSAERNSNVIVDNSIIYVDKSSSIPDCSLPVDSTVLRDCQKSDCSGHDNINPNEVVTSIHEIPNIAESSTHHILSHNERKIPKSQLINNLLVMAIKWRRNTTHTVAQDILNLVNLSSNSGTPKASKYYWKILIDRYSQNVSTHYICEQCYEYHGTDKDLVKCRYCNSEINQKSNNGSFLYLALTGQLREVFEMTDAHNLYSKNRLKQCKYALEDIYDGKAYQKLMVNDDLISINFSVDGAPVFESSNTSAYPVLCTINEKR</sequence>
<keyword evidence="2" id="KW-1185">Reference proteome</keyword>
<reference evidence="1" key="1">
    <citation type="submission" date="2021-04" db="EMBL/GenBank/DDBJ databases">
        <authorList>
            <person name="Chebbi M.A.C M."/>
        </authorList>
    </citation>
    <scope>NUCLEOTIDE SEQUENCE</scope>
</reference>
<evidence type="ECO:0000313" key="2">
    <source>
        <dbReference type="Proteomes" id="UP000786811"/>
    </source>
</evidence>
<name>A0A8J2MMX6_COTCN</name>
<feature type="non-terminal residue" evidence="1">
    <location>
        <position position="1"/>
    </location>
</feature>
<dbReference type="Proteomes" id="UP000786811">
    <property type="component" value="Unassembled WGS sequence"/>
</dbReference>
<protein>
    <submittedName>
        <fullName evidence="1">Uncharacterized protein</fullName>
    </submittedName>
</protein>
<proteinExistence type="predicted"/>
<gene>
    <name evidence="1" type="ORF">HICCMSTLAB_LOCUS8393</name>
</gene>
<evidence type="ECO:0000313" key="1">
    <source>
        <dbReference type="EMBL" id="CAG5096803.1"/>
    </source>
</evidence>